<dbReference type="SUPFAM" id="SSF46689">
    <property type="entry name" value="Homeodomain-like"/>
    <property type="match status" value="2"/>
</dbReference>
<keyword evidence="1" id="KW-0805">Transcription regulation</keyword>
<accession>A0A6L5YRX4</accession>
<dbReference type="Pfam" id="PF12833">
    <property type="entry name" value="HTH_18"/>
    <property type="match status" value="1"/>
</dbReference>
<gene>
    <name evidence="5" type="ORF">FYJ75_05340</name>
</gene>
<dbReference type="RefSeq" id="WP_154429427.1">
    <property type="nucleotide sequence ID" value="NZ_VUNI01000006.1"/>
</dbReference>
<keyword evidence="2" id="KW-0238">DNA-binding</keyword>
<dbReference type="Proteomes" id="UP000474024">
    <property type="component" value="Unassembled WGS sequence"/>
</dbReference>
<dbReference type="InterPro" id="IPR020449">
    <property type="entry name" value="Tscrpt_reg_AraC-type_HTH"/>
</dbReference>
<evidence type="ECO:0000313" key="5">
    <source>
        <dbReference type="EMBL" id="MST74461.1"/>
    </source>
</evidence>
<feature type="domain" description="HTH araC/xylS-type" evidence="4">
    <location>
        <begin position="194"/>
        <end position="292"/>
    </location>
</feature>
<dbReference type="PANTHER" id="PTHR43280">
    <property type="entry name" value="ARAC-FAMILY TRANSCRIPTIONAL REGULATOR"/>
    <property type="match status" value="1"/>
</dbReference>
<evidence type="ECO:0000256" key="3">
    <source>
        <dbReference type="ARBA" id="ARBA00023163"/>
    </source>
</evidence>
<dbReference type="InterPro" id="IPR037923">
    <property type="entry name" value="HTH-like"/>
</dbReference>
<dbReference type="InterPro" id="IPR003313">
    <property type="entry name" value="AraC-bd"/>
</dbReference>
<keyword evidence="6" id="KW-1185">Reference proteome</keyword>
<dbReference type="AlphaFoldDB" id="A0A6L5YRX4"/>
<evidence type="ECO:0000259" key="4">
    <source>
        <dbReference type="PROSITE" id="PS01124"/>
    </source>
</evidence>
<dbReference type="EMBL" id="VUNI01000006">
    <property type="protein sequence ID" value="MST74461.1"/>
    <property type="molecule type" value="Genomic_DNA"/>
</dbReference>
<dbReference type="InterPro" id="IPR018060">
    <property type="entry name" value="HTH_AraC"/>
</dbReference>
<dbReference type="GO" id="GO:0043565">
    <property type="term" value="F:sequence-specific DNA binding"/>
    <property type="evidence" value="ECO:0007669"/>
    <property type="project" value="InterPro"/>
</dbReference>
<dbReference type="PANTHER" id="PTHR43280:SF28">
    <property type="entry name" value="HTH-TYPE TRANSCRIPTIONAL ACTIVATOR RHAS"/>
    <property type="match status" value="1"/>
</dbReference>
<evidence type="ECO:0000313" key="6">
    <source>
        <dbReference type="Proteomes" id="UP000474024"/>
    </source>
</evidence>
<protein>
    <submittedName>
        <fullName evidence="5">Helix-turn-helix transcriptional regulator</fullName>
    </submittedName>
</protein>
<dbReference type="Gene3D" id="1.10.10.60">
    <property type="entry name" value="Homeodomain-like"/>
    <property type="match status" value="2"/>
</dbReference>
<dbReference type="GO" id="GO:0003700">
    <property type="term" value="F:DNA-binding transcription factor activity"/>
    <property type="evidence" value="ECO:0007669"/>
    <property type="project" value="InterPro"/>
</dbReference>
<dbReference type="Gene3D" id="2.60.120.10">
    <property type="entry name" value="Jelly Rolls"/>
    <property type="match status" value="1"/>
</dbReference>
<dbReference type="Pfam" id="PF02311">
    <property type="entry name" value="AraC_binding"/>
    <property type="match status" value="1"/>
</dbReference>
<reference evidence="5 6" key="1">
    <citation type="submission" date="2019-08" db="EMBL/GenBank/DDBJ databases">
        <title>In-depth cultivation of the pig gut microbiome towards novel bacterial diversity and tailored functional studies.</title>
        <authorList>
            <person name="Wylensek D."/>
            <person name="Hitch T.C.A."/>
            <person name="Clavel T."/>
        </authorList>
    </citation>
    <scope>NUCLEOTIDE SEQUENCE [LARGE SCALE GENOMIC DNA]</scope>
    <source>
        <strain evidence="5 6">MUC/MUC-530-WT-4D</strain>
    </source>
</reference>
<dbReference type="InterPro" id="IPR014710">
    <property type="entry name" value="RmlC-like_jellyroll"/>
</dbReference>
<organism evidence="5 6">
    <name type="scientific">Roseburia porci</name>
    <dbReference type="NCBI Taxonomy" id="2605790"/>
    <lineage>
        <taxon>Bacteria</taxon>
        <taxon>Bacillati</taxon>
        <taxon>Bacillota</taxon>
        <taxon>Clostridia</taxon>
        <taxon>Lachnospirales</taxon>
        <taxon>Lachnospiraceae</taxon>
        <taxon>Roseburia</taxon>
    </lineage>
</organism>
<evidence type="ECO:0000256" key="2">
    <source>
        <dbReference type="ARBA" id="ARBA00023125"/>
    </source>
</evidence>
<comment type="caution">
    <text evidence="5">The sequence shown here is derived from an EMBL/GenBank/DDBJ whole genome shotgun (WGS) entry which is preliminary data.</text>
</comment>
<dbReference type="PRINTS" id="PR00032">
    <property type="entry name" value="HTHARAC"/>
</dbReference>
<sequence length="298" mass="35043">MNYPEEKQLYMDGVACQYLCHIEMPKNRGNVFPAHYHYYIEMLYALSGQFQIYLNGIYHEFAKGDFVLINSREVHKIDAVSDNGGSYIVVRFLPELIYDGMSQSHFELKYLLPFVTDNLIHEKVITQATLKDTMIPELMQSIIHESAQKNYGYELAIKNHIGRIYLWLLRYWHTHEETSLPLDFEDRKLKEQLTPALTYMLSHYDSAITATDMAALCNLSYSYFSRSFHRLMHVTFSEYLNDIRLREAEKLLVSTSQSITEISQAVGFCTTSYFIKLFKEHMHMSPKQYQKHLNSYTE</sequence>
<evidence type="ECO:0000256" key="1">
    <source>
        <dbReference type="ARBA" id="ARBA00023015"/>
    </source>
</evidence>
<name>A0A6L5YRX4_9FIRM</name>
<dbReference type="InterPro" id="IPR009057">
    <property type="entry name" value="Homeodomain-like_sf"/>
</dbReference>
<keyword evidence="3" id="KW-0804">Transcription</keyword>
<proteinExistence type="predicted"/>
<dbReference type="SMART" id="SM00342">
    <property type="entry name" value="HTH_ARAC"/>
    <property type="match status" value="1"/>
</dbReference>
<dbReference type="PROSITE" id="PS01124">
    <property type="entry name" value="HTH_ARAC_FAMILY_2"/>
    <property type="match status" value="1"/>
</dbReference>
<dbReference type="SUPFAM" id="SSF51215">
    <property type="entry name" value="Regulatory protein AraC"/>
    <property type="match status" value="1"/>
</dbReference>